<dbReference type="Proteomes" id="UP000886689">
    <property type="component" value="Unassembled WGS sequence"/>
</dbReference>
<dbReference type="EMBL" id="JADJUC010000027">
    <property type="protein sequence ID" value="MBK8525161.1"/>
    <property type="molecule type" value="Genomic_DNA"/>
</dbReference>
<proteinExistence type="predicted"/>
<reference evidence="1" key="1">
    <citation type="submission" date="2020-10" db="EMBL/GenBank/DDBJ databases">
        <title>Connecting structure to function with the recovery of over 1000 high-quality activated sludge metagenome-assembled genomes encoding full-length rRNA genes using long-read sequencing.</title>
        <authorList>
            <person name="Singleton C.M."/>
            <person name="Petriglieri F."/>
            <person name="Kristensen J.M."/>
            <person name="Kirkegaard R.H."/>
            <person name="Michaelsen T.Y."/>
            <person name="Andersen M.H."/>
            <person name="Karst S.M."/>
            <person name="Dueholm M.S."/>
            <person name="Nielsen P.H."/>
            <person name="Albertsen M."/>
        </authorList>
    </citation>
    <scope>NUCLEOTIDE SEQUENCE</scope>
    <source>
        <strain evidence="1">Hirt_18-Q3-R61-65_BATAC.395</strain>
    </source>
</reference>
<comment type="caution">
    <text evidence="1">The sequence shown here is derived from an EMBL/GenBank/DDBJ whole genome shotgun (WGS) entry which is preliminary data.</text>
</comment>
<dbReference type="AlphaFoldDB" id="A0A9D7PR38"/>
<protein>
    <submittedName>
        <fullName evidence="1">Transporter substrate-binding domain-containing protein</fullName>
    </submittedName>
</protein>
<dbReference type="SUPFAM" id="SSF53850">
    <property type="entry name" value="Periplasmic binding protein-like II"/>
    <property type="match status" value="1"/>
</dbReference>
<gene>
    <name evidence="1" type="ORF">IPL58_14670</name>
</gene>
<name>A0A9D7PR38_9PROT</name>
<dbReference type="Gene3D" id="3.40.190.10">
    <property type="entry name" value="Periplasmic binding protein-like II"/>
    <property type="match status" value="2"/>
</dbReference>
<evidence type="ECO:0000313" key="1">
    <source>
        <dbReference type="EMBL" id="MBK8525161.1"/>
    </source>
</evidence>
<evidence type="ECO:0000313" key="2">
    <source>
        <dbReference type="Proteomes" id="UP000886689"/>
    </source>
</evidence>
<organism evidence="1 2">
    <name type="scientific">Candidatus Proximibacter danicus</name>
    <dbReference type="NCBI Taxonomy" id="2954365"/>
    <lineage>
        <taxon>Bacteria</taxon>
        <taxon>Pseudomonadati</taxon>
        <taxon>Pseudomonadota</taxon>
        <taxon>Betaproteobacteria</taxon>
        <taxon>Candidatus Proximibacter</taxon>
    </lineage>
</organism>
<sequence>MQAAPPLDSAVLCYENENVRPWRTKAGTGLNFEILESVAAKLKLSFRFEGVPWKRCLFELKNNRYIGAVGGSFKPERMEYGIYPGGNPPDASKALYVERYVVVRRKGSAVNWDGKHFSQLNRPAGAPLGYSVVDDLRRNGIAVDDGAQTTVDVLQKLLFERIDVALLLQGEMGSLLAEDAGLREKLEILPRPFVEKPYYLLLSHQLVKTRPELAEQIWSGITQMRSSAAYQEKERRALGIIR</sequence>
<accession>A0A9D7PR38</accession>